<dbReference type="AlphaFoldDB" id="A0A2Z6P0K0"/>
<evidence type="ECO:0000313" key="2">
    <source>
        <dbReference type="Proteomes" id="UP000242715"/>
    </source>
</evidence>
<name>A0A2Z6P0K0_TRISU</name>
<reference evidence="2" key="1">
    <citation type="journal article" date="2017" name="Front. Plant Sci.">
        <title>Climate Clever Clovers: New Paradigm to Reduce the Environmental Footprint of Ruminants by Breeding Low Methanogenic Forages Utilizing Haplotype Variation.</title>
        <authorList>
            <person name="Kaur P."/>
            <person name="Appels R."/>
            <person name="Bayer P.E."/>
            <person name="Keeble-Gagnere G."/>
            <person name="Wang J."/>
            <person name="Hirakawa H."/>
            <person name="Shirasawa K."/>
            <person name="Vercoe P."/>
            <person name="Stefanova K."/>
            <person name="Durmic Z."/>
            <person name="Nichols P."/>
            <person name="Revell C."/>
            <person name="Isobe S.N."/>
            <person name="Edwards D."/>
            <person name="Erskine W."/>
        </authorList>
    </citation>
    <scope>NUCLEOTIDE SEQUENCE [LARGE SCALE GENOMIC DNA]</scope>
    <source>
        <strain evidence="2">cv. Daliak</strain>
    </source>
</reference>
<dbReference type="Proteomes" id="UP000242715">
    <property type="component" value="Unassembled WGS sequence"/>
</dbReference>
<protein>
    <submittedName>
        <fullName evidence="1">Uncharacterized protein</fullName>
    </submittedName>
</protein>
<proteinExistence type="predicted"/>
<evidence type="ECO:0000313" key="1">
    <source>
        <dbReference type="EMBL" id="GAU49991.1"/>
    </source>
</evidence>
<organism evidence="1 2">
    <name type="scientific">Trifolium subterraneum</name>
    <name type="common">Subterranean clover</name>
    <dbReference type="NCBI Taxonomy" id="3900"/>
    <lineage>
        <taxon>Eukaryota</taxon>
        <taxon>Viridiplantae</taxon>
        <taxon>Streptophyta</taxon>
        <taxon>Embryophyta</taxon>
        <taxon>Tracheophyta</taxon>
        <taxon>Spermatophyta</taxon>
        <taxon>Magnoliopsida</taxon>
        <taxon>eudicotyledons</taxon>
        <taxon>Gunneridae</taxon>
        <taxon>Pentapetalae</taxon>
        <taxon>rosids</taxon>
        <taxon>fabids</taxon>
        <taxon>Fabales</taxon>
        <taxon>Fabaceae</taxon>
        <taxon>Papilionoideae</taxon>
        <taxon>50 kb inversion clade</taxon>
        <taxon>NPAAA clade</taxon>
        <taxon>Hologalegina</taxon>
        <taxon>IRL clade</taxon>
        <taxon>Trifolieae</taxon>
        <taxon>Trifolium</taxon>
    </lineage>
</organism>
<keyword evidence="2" id="KW-1185">Reference proteome</keyword>
<sequence>MNNPIWTAPEQGTFKCNVDAAIFRIETVMEQVCAFETIEEISLEHRPCGGKVALYLMKPKLGA</sequence>
<dbReference type="EMBL" id="DF974670">
    <property type="protein sequence ID" value="GAU49991.1"/>
    <property type="molecule type" value="Genomic_DNA"/>
</dbReference>
<accession>A0A2Z6P0K0</accession>
<gene>
    <name evidence="1" type="ORF">TSUD_272920</name>
</gene>